<sequence>MEDDEEIDSSLHPFDGPFGIEPQLHEKSKRCKLSSKGKKQGTKNPKSAQNTPPSKIAKEVLNVRKSLGVSVISDETSVIRRITRSRGPVQPVRSETPLSPSLSAFSRSPAVEHPRAALPSGHSSAHYLYLSLSLYLYHSTPVCCLALSSLPLLGIRTNSRGKMVLLKRYVLKLFMSLKYITANVVGGNNGKIVATASTVEHAVKNSLKCGRSCNAKAAAVVGVVLARQLKVKGLEDGQG</sequence>
<dbReference type="GO" id="GO:0003735">
    <property type="term" value="F:structural constituent of ribosome"/>
    <property type="evidence" value="ECO:0007669"/>
    <property type="project" value="InterPro"/>
</dbReference>
<feature type="region of interest" description="Disordered" evidence="4">
    <location>
        <begin position="1"/>
        <end position="54"/>
    </location>
</feature>
<feature type="compositionally biased region" description="Basic residues" evidence="4">
    <location>
        <begin position="27"/>
        <end position="41"/>
    </location>
</feature>
<dbReference type="GO" id="GO:0008097">
    <property type="term" value="F:5S rRNA binding"/>
    <property type="evidence" value="ECO:0007669"/>
    <property type="project" value="TreeGrafter"/>
</dbReference>
<dbReference type="PANTHER" id="PTHR12899:SF21">
    <property type="entry name" value="OS09G0549700 PROTEIN"/>
    <property type="match status" value="1"/>
</dbReference>
<keyword evidence="6" id="KW-1185">Reference proteome</keyword>
<comment type="caution">
    <text evidence="5">The sequence shown here is derived from an EMBL/GenBank/DDBJ whole genome shotgun (WGS) entry which is preliminary data.</text>
</comment>
<evidence type="ECO:0000256" key="3">
    <source>
        <dbReference type="ARBA" id="ARBA00023274"/>
    </source>
</evidence>
<evidence type="ECO:0000256" key="2">
    <source>
        <dbReference type="ARBA" id="ARBA00022980"/>
    </source>
</evidence>
<protein>
    <submittedName>
        <fullName evidence="5">Uncharacterized protein</fullName>
    </submittedName>
</protein>
<accession>A0A9Q1GJ27</accession>
<keyword evidence="3" id="KW-0687">Ribonucleoprotein</keyword>
<evidence type="ECO:0000256" key="4">
    <source>
        <dbReference type="SAM" id="MobiDB-lite"/>
    </source>
</evidence>
<dbReference type="GO" id="GO:1990904">
    <property type="term" value="C:ribonucleoprotein complex"/>
    <property type="evidence" value="ECO:0007669"/>
    <property type="project" value="UniProtKB-KW"/>
</dbReference>
<dbReference type="PANTHER" id="PTHR12899">
    <property type="entry name" value="39S RIBOSOMAL PROTEIN L18, MITOCHONDRIAL"/>
    <property type="match status" value="1"/>
</dbReference>
<dbReference type="GO" id="GO:0005840">
    <property type="term" value="C:ribosome"/>
    <property type="evidence" value="ECO:0007669"/>
    <property type="project" value="UniProtKB-KW"/>
</dbReference>
<dbReference type="AlphaFoldDB" id="A0A9Q1GJ27"/>
<dbReference type="GO" id="GO:0006412">
    <property type="term" value="P:translation"/>
    <property type="evidence" value="ECO:0007669"/>
    <property type="project" value="InterPro"/>
</dbReference>
<dbReference type="InterPro" id="IPR005484">
    <property type="entry name" value="Ribosomal_uL18_bac/plant/anim"/>
</dbReference>
<proteinExistence type="inferred from homology"/>
<feature type="compositionally biased region" description="Polar residues" evidence="4">
    <location>
        <begin position="96"/>
        <end position="105"/>
    </location>
</feature>
<dbReference type="Proteomes" id="UP001153076">
    <property type="component" value="Unassembled WGS sequence"/>
</dbReference>
<comment type="similarity">
    <text evidence="1">Belongs to the universal ribosomal protein uL18 family.</text>
</comment>
<evidence type="ECO:0000313" key="5">
    <source>
        <dbReference type="EMBL" id="KAJ8422032.1"/>
    </source>
</evidence>
<dbReference type="EMBL" id="JAKOGI010002423">
    <property type="protein sequence ID" value="KAJ8422032.1"/>
    <property type="molecule type" value="Genomic_DNA"/>
</dbReference>
<organism evidence="5 6">
    <name type="scientific">Carnegiea gigantea</name>
    <dbReference type="NCBI Taxonomy" id="171969"/>
    <lineage>
        <taxon>Eukaryota</taxon>
        <taxon>Viridiplantae</taxon>
        <taxon>Streptophyta</taxon>
        <taxon>Embryophyta</taxon>
        <taxon>Tracheophyta</taxon>
        <taxon>Spermatophyta</taxon>
        <taxon>Magnoliopsida</taxon>
        <taxon>eudicotyledons</taxon>
        <taxon>Gunneridae</taxon>
        <taxon>Pentapetalae</taxon>
        <taxon>Caryophyllales</taxon>
        <taxon>Cactineae</taxon>
        <taxon>Cactaceae</taxon>
        <taxon>Cactoideae</taxon>
        <taxon>Echinocereeae</taxon>
        <taxon>Carnegiea</taxon>
    </lineage>
</organism>
<evidence type="ECO:0000313" key="6">
    <source>
        <dbReference type="Proteomes" id="UP001153076"/>
    </source>
</evidence>
<keyword evidence="2" id="KW-0689">Ribosomal protein</keyword>
<dbReference type="Gene3D" id="3.30.420.100">
    <property type="match status" value="1"/>
</dbReference>
<feature type="region of interest" description="Disordered" evidence="4">
    <location>
        <begin position="86"/>
        <end position="105"/>
    </location>
</feature>
<gene>
    <name evidence="5" type="ORF">Cgig2_027263</name>
</gene>
<name>A0A9Q1GJ27_9CARY</name>
<feature type="compositionally biased region" description="Polar residues" evidence="4">
    <location>
        <begin position="42"/>
        <end position="53"/>
    </location>
</feature>
<dbReference type="SUPFAM" id="SSF53137">
    <property type="entry name" value="Translational machinery components"/>
    <property type="match status" value="1"/>
</dbReference>
<reference evidence="5" key="1">
    <citation type="submission" date="2022-04" db="EMBL/GenBank/DDBJ databases">
        <title>Carnegiea gigantea Genome sequencing and assembly v2.</title>
        <authorList>
            <person name="Copetti D."/>
            <person name="Sanderson M.J."/>
            <person name="Burquez A."/>
            <person name="Wojciechowski M.F."/>
        </authorList>
    </citation>
    <scope>NUCLEOTIDE SEQUENCE</scope>
    <source>
        <strain evidence="5">SGP5-SGP5p</strain>
        <tissue evidence="5">Aerial part</tissue>
    </source>
</reference>
<evidence type="ECO:0000256" key="1">
    <source>
        <dbReference type="ARBA" id="ARBA00007116"/>
    </source>
</evidence>